<dbReference type="EMBL" id="VIEB01000159">
    <property type="protein sequence ID" value="TQE03224.1"/>
    <property type="molecule type" value="Genomic_DNA"/>
</dbReference>
<reference evidence="1 2" key="1">
    <citation type="journal article" date="2019" name="G3 (Bethesda)">
        <title>Sequencing of a Wild Apple (Malus baccata) Genome Unravels the Differences Between Cultivated and Wild Apple Species Regarding Disease Resistance and Cold Tolerance.</title>
        <authorList>
            <person name="Chen X."/>
        </authorList>
    </citation>
    <scope>NUCLEOTIDE SEQUENCE [LARGE SCALE GENOMIC DNA]</scope>
    <source>
        <strain evidence="2">cv. Shandingzi</strain>
        <tissue evidence="1">Leaves</tissue>
    </source>
</reference>
<dbReference type="STRING" id="106549.A0A540MWQ5"/>
<keyword evidence="2" id="KW-1185">Reference proteome</keyword>
<name>A0A540MWQ5_MALBA</name>
<gene>
    <name evidence="1" type="ORF">C1H46_011125</name>
</gene>
<protein>
    <submittedName>
        <fullName evidence="1">Uncharacterized protein</fullName>
    </submittedName>
</protein>
<dbReference type="Proteomes" id="UP000315295">
    <property type="component" value="Unassembled WGS sequence"/>
</dbReference>
<dbReference type="AlphaFoldDB" id="A0A540MWQ5"/>
<evidence type="ECO:0000313" key="2">
    <source>
        <dbReference type="Proteomes" id="UP000315295"/>
    </source>
</evidence>
<evidence type="ECO:0000313" key="1">
    <source>
        <dbReference type="EMBL" id="TQE03224.1"/>
    </source>
</evidence>
<sequence length="129" mass="14613">MRPSSVRLGFISLPYGLRVVCRHSLLLFRLGEAAKFDSENRFRVGCGEGREQEAEEELERERRNAVAMAEHGGELAAEEPMKLASGFRIESNYRACTIPYTFPSDSPRKPTPTELSCFDLFYNSTPSFK</sequence>
<accession>A0A540MWQ5</accession>
<proteinExistence type="predicted"/>
<organism evidence="1 2">
    <name type="scientific">Malus baccata</name>
    <name type="common">Siberian crab apple</name>
    <name type="synonym">Pyrus baccata</name>
    <dbReference type="NCBI Taxonomy" id="106549"/>
    <lineage>
        <taxon>Eukaryota</taxon>
        <taxon>Viridiplantae</taxon>
        <taxon>Streptophyta</taxon>
        <taxon>Embryophyta</taxon>
        <taxon>Tracheophyta</taxon>
        <taxon>Spermatophyta</taxon>
        <taxon>Magnoliopsida</taxon>
        <taxon>eudicotyledons</taxon>
        <taxon>Gunneridae</taxon>
        <taxon>Pentapetalae</taxon>
        <taxon>rosids</taxon>
        <taxon>fabids</taxon>
        <taxon>Rosales</taxon>
        <taxon>Rosaceae</taxon>
        <taxon>Amygdaloideae</taxon>
        <taxon>Maleae</taxon>
        <taxon>Malus</taxon>
    </lineage>
</organism>
<comment type="caution">
    <text evidence="1">The sequence shown here is derived from an EMBL/GenBank/DDBJ whole genome shotgun (WGS) entry which is preliminary data.</text>
</comment>